<protein>
    <submittedName>
        <fullName evidence="1">Uncharacterized protein</fullName>
    </submittedName>
</protein>
<evidence type="ECO:0000313" key="1">
    <source>
        <dbReference type="EMBL" id="KRR19350.1"/>
    </source>
</evidence>
<gene>
    <name evidence="1" type="ORF">CQ14_38045</name>
</gene>
<sequence>MFFPKINVKADPVRRWHRPDRHFFANGACQVLAFAFLERYSDLGFHARWIKPATGYTGNHIFVSDGRHAFDYHGLTTEAQLLSFAFRRARRFFPGWDATLVDLPTAVLISEQRSRQIEGLWLREPGQFLHDAMPRAQAFLDKFGNLRNRLLTASASCTSHDTE</sequence>
<dbReference type="AlphaFoldDB" id="A0A0R3MQK9"/>
<dbReference type="EMBL" id="LLYB01000096">
    <property type="protein sequence ID" value="KRR19350.1"/>
    <property type="molecule type" value="Genomic_DNA"/>
</dbReference>
<organism evidence="1 2">
    <name type="scientific">Bradyrhizobium lablabi</name>
    <dbReference type="NCBI Taxonomy" id="722472"/>
    <lineage>
        <taxon>Bacteria</taxon>
        <taxon>Pseudomonadati</taxon>
        <taxon>Pseudomonadota</taxon>
        <taxon>Alphaproteobacteria</taxon>
        <taxon>Hyphomicrobiales</taxon>
        <taxon>Nitrobacteraceae</taxon>
        <taxon>Bradyrhizobium</taxon>
    </lineage>
</organism>
<comment type="caution">
    <text evidence="1">The sequence shown here is derived from an EMBL/GenBank/DDBJ whole genome shotgun (WGS) entry which is preliminary data.</text>
</comment>
<reference evidence="1 2" key="1">
    <citation type="submission" date="2014-03" db="EMBL/GenBank/DDBJ databases">
        <title>Bradyrhizobium valentinum sp. nov., isolated from effective nodules of Lupinus mariae-josephae, a lupine endemic of basic-lime soils in Eastern Spain.</title>
        <authorList>
            <person name="Duran D."/>
            <person name="Rey L."/>
            <person name="Navarro A."/>
            <person name="Busquets A."/>
            <person name="Imperial J."/>
            <person name="Ruiz-Argueso T."/>
        </authorList>
    </citation>
    <scope>NUCLEOTIDE SEQUENCE [LARGE SCALE GENOMIC DNA]</scope>
    <source>
        <strain evidence="1 2">CCBAU 23086</strain>
    </source>
</reference>
<name>A0A0R3MQK9_9BRAD</name>
<proteinExistence type="predicted"/>
<dbReference type="Proteomes" id="UP000051660">
    <property type="component" value="Unassembled WGS sequence"/>
</dbReference>
<evidence type="ECO:0000313" key="2">
    <source>
        <dbReference type="Proteomes" id="UP000051660"/>
    </source>
</evidence>
<accession>A0A0R3MQK9</accession>